<keyword evidence="2" id="KW-0808">Transferase</keyword>
<dbReference type="Proteomes" id="UP000199126">
    <property type="component" value="Unassembled WGS sequence"/>
</dbReference>
<dbReference type="AlphaFoldDB" id="A0A1H8PYV0"/>
<evidence type="ECO:0000313" key="3">
    <source>
        <dbReference type="Proteomes" id="UP000199126"/>
    </source>
</evidence>
<evidence type="ECO:0000313" key="2">
    <source>
        <dbReference type="EMBL" id="SEO46918.1"/>
    </source>
</evidence>
<sequence>MTDSDTVDTYQSVAEEYRHQNRDRSVVEHLVERFLTALEDVTDERPARVANVGCGPGWESATFAAAGHDVVAVDLTPAFLRLAWEEAPDADVARMDMWTLGLANDRFDGLWVCASFIHVPREDAPETLAEFHRVLRGGGVLLFSVQVGTGERVGGPYDGDTRRFTLYRPDELRELIETVGFEVQSLAVDDERWVRLVARA</sequence>
<feature type="domain" description="Methyltransferase type 11" evidence="1">
    <location>
        <begin position="51"/>
        <end position="143"/>
    </location>
</feature>
<keyword evidence="2" id="KW-0489">Methyltransferase</keyword>
<dbReference type="CDD" id="cd02440">
    <property type="entry name" value="AdoMet_MTases"/>
    <property type="match status" value="1"/>
</dbReference>
<name>A0A1H8PYV0_9EURY</name>
<keyword evidence="3" id="KW-1185">Reference proteome</keyword>
<reference evidence="3" key="1">
    <citation type="submission" date="2016-10" db="EMBL/GenBank/DDBJ databases">
        <authorList>
            <person name="Varghese N."/>
            <person name="Submissions S."/>
        </authorList>
    </citation>
    <scope>NUCLEOTIDE SEQUENCE [LARGE SCALE GENOMIC DNA]</scope>
    <source>
        <strain evidence="3">CGMCC 1.10121</strain>
    </source>
</reference>
<dbReference type="PANTHER" id="PTHR43861:SF1">
    <property type="entry name" value="TRANS-ACONITATE 2-METHYLTRANSFERASE"/>
    <property type="match status" value="1"/>
</dbReference>
<dbReference type="SUPFAM" id="SSF53335">
    <property type="entry name" value="S-adenosyl-L-methionine-dependent methyltransferases"/>
    <property type="match status" value="1"/>
</dbReference>
<dbReference type="Pfam" id="PF08241">
    <property type="entry name" value="Methyltransf_11"/>
    <property type="match status" value="1"/>
</dbReference>
<gene>
    <name evidence="2" type="ORF">SAMN04487948_102565</name>
</gene>
<proteinExistence type="predicted"/>
<dbReference type="Gene3D" id="3.40.50.150">
    <property type="entry name" value="Vaccinia Virus protein VP39"/>
    <property type="match status" value="1"/>
</dbReference>
<accession>A0A1H8PYV0</accession>
<dbReference type="EMBL" id="FODV01000002">
    <property type="protein sequence ID" value="SEO46918.1"/>
    <property type="molecule type" value="Genomic_DNA"/>
</dbReference>
<evidence type="ECO:0000259" key="1">
    <source>
        <dbReference type="Pfam" id="PF08241"/>
    </source>
</evidence>
<dbReference type="OrthoDB" id="8915at2157"/>
<dbReference type="InterPro" id="IPR013216">
    <property type="entry name" value="Methyltransf_11"/>
</dbReference>
<organism evidence="2 3">
    <name type="scientific">Halogranum amylolyticum</name>
    <dbReference type="NCBI Taxonomy" id="660520"/>
    <lineage>
        <taxon>Archaea</taxon>
        <taxon>Methanobacteriati</taxon>
        <taxon>Methanobacteriota</taxon>
        <taxon>Stenosarchaea group</taxon>
        <taxon>Halobacteria</taxon>
        <taxon>Halobacteriales</taxon>
        <taxon>Haloferacaceae</taxon>
    </lineage>
</organism>
<dbReference type="PANTHER" id="PTHR43861">
    <property type="entry name" value="TRANS-ACONITATE 2-METHYLTRANSFERASE-RELATED"/>
    <property type="match status" value="1"/>
</dbReference>
<dbReference type="InterPro" id="IPR029063">
    <property type="entry name" value="SAM-dependent_MTases_sf"/>
</dbReference>
<protein>
    <submittedName>
        <fullName evidence="2">Methyltransferase domain-containing protein</fullName>
    </submittedName>
</protein>
<dbReference type="RefSeq" id="WP_089821949.1">
    <property type="nucleotide sequence ID" value="NZ_FODV01000002.1"/>
</dbReference>
<dbReference type="GO" id="GO:0008757">
    <property type="term" value="F:S-adenosylmethionine-dependent methyltransferase activity"/>
    <property type="evidence" value="ECO:0007669"/>
    <property type="project" value="InterPro"/>
</dbReference>
<dbReference type="GO" id="GO:0032259">
    <property type="term" value="P:methylation"/>
    <property type="evidence" value="ECO:0007669"/>
    <property type="project" value="UniProtKB-KW"/>
</dbReference>